<dbReference type="EMBL" id="JALJOR010000010">
    <property type="protein sequence ID" value="KAK9810513.1"/>
    <property type="molecule type" value="Genomic_DNA"/>
</dbReference>
<evidence type="ECO:0008006" key="3">
    <source>
        <dbReference type="Google" id="ProtNLM"/>
    </source>
</evidence>
<comment type="caution">
    <text evidence="1">The sequence shown here is derived from an EMBL/GenBank/DDBJ whole genome shotgun (WGS) entry which is preliminary data.</text>
</comment>
<evidence type="ECO:0000313" key="1">
    <source>
        <dbReference type="EMBL" id="KAK9810513.1"/>
    </source>
</evidence>
<sequence length="296" mass="33384">MLVVVNHNSTSAAATQELAAVRQVLGSEGIQFTSWTERYSSDAHLKVKLQLLHERVRQPQDWIVIADSDEFINFGRSGLPIQHFLGAVERGGSNWVLGMLVDRVAPDGRLAPVAPAPALFHQFPLNCFVVKRLTGGFVWKTPAFKAYWRSNTGNHFIVQPDKAAQYFGAAPAGVKNSRGGYNGAEDLYALTPYKQHHTRYRYEDEEPQEGGVWEPLRYEEVLAVHHFKWHAGVLQSAADRLAYYKGDIKNTGQPRFQHYTESETILNLLAESQTLPIKEAQCKQDLRVWQDVQAGR</sequence>
<keyword evidence="2" id="KW-1185">Reference proteome</keyword>
<protein>
    <recommendedName>
        <fullName evidence="3">Glycosyltransferase family 92 protein</fullName>
    </recommendedName>
</protein>
<proteinExistence type="predicted"/>
<evidence type="ECO:0000313" key="2">
    <source>
        <dbReference type="Proteomes" id="UP001489004"/>
    </source>
</evidence>
<organism evidence="1 2">
    <name type="scientific">[Myrmecia] bisecta</name>
    <dbReference type="NCBI Taxonomy" id="41462"/>
    <lineage>
        <taxon>Eukaryota</taxon>
        <taxon>Viridiplantae</taxon>
        <taxon>Chlorophyta</taxon>
        <taxon>core chlorophytes</taxon>
        <taxon>Trebouxiophyceae</taxon>
        <taxon>Trebouxiales</taxon>
        <taxon>Trebouxiaceae</taxon>
        <taxon>Myrmecia</taxon>
    </lineage>
</organism>
<dbReference type="Proteomes" id="UP001489004">
    <property type="component" value="Unassembled WGS sequence"/>
</dbReference>
<reference evidence="1 2" key="1">
    <citation type="journal article" date="2024" name="Nat. Commun.">
        <title>Phylogenomics reveals the evolutionary origins of lichenization in chlorophyte algae.</title>
        <authorList>
            <person name="Puginier C."/>
            <person name="Libourel C."/>
            <person name="Otte J."/>
            <person name="Skaloud P."/>
            <person name="Haon M."/>
            <person name="Grisel S."/>
            <person name="Petersen M."/>
            <person name="Berrin J.G."/>
            <person name="Delaux P.M."/>
            <person name="Dal Grande F."/>
            <person name="Keller J."/>
        </authorList>
    </citation>
    <scope>NUCLEOTIDE SEQUENCE [LARGE SCALE GENOMIC DNA]</scope>
    <source>
        <strain evidence="1 2">SAG 2043</strain>
    </source>
</reference>
<dbReference type="AlphaFoldDB" id="A0AAW1PKW2"/>
<gene>
    <name evidence="1" type="ORF">WJX72_012026</name>
</gene>
<accession>A0AAW1PKW2</accession>
<name>A0AAW1PKW2_9CHLO</name>